<comment type="function">
    <text evidence="8">The electron transfer flavoprotein serves as a specific electron acceptor for several dehydrogenases, including five acyl-CoA dehydrogenases, glutaryl-CoA and sarcosine dehydrogenase. It transfers the electrons to the main mitochondrial respiratory chain via ETF-ubiquinone oxidoreductase (ETF dehydrogenase).</text>
</comment>
<evidence type="ECO:0000256" key="4">
    <source>
        <dbReference type="ARBA" id="ARBA00022448"/>
    </source>
</evidence>
<dbReference type="InterPro" id="IPR014729">
    <property type="entry name" value="Rossmann-like_a/b/a_fold"/>
</dbReference>
<comment type="similarity">
    <text evidence="2 8">Belongs to the ETF beta-subunit/FixA family.</text>
</comment>
<keyword evidence="4 8" id="KW-0813">Transport</keyword>
<dbReference type="GO" id="GO:0005759">
    <property type="term" value="C:mitochondrial matrix"/>
    <property type="evidence" value="ECO:0007669"/>
    <property type="project" value="UniProtKB-SubCell"/>
</dbReference>
<dbReference type="CDD" id="cd01714">
    <property type="entry name" value="ETF_beta"/>
    <property type="match status" value="1"/>
</dbReference>
<dbReference type="PROSITE" id="PS01065">
    <property type="entry name" value="ETF_BETA"/>
    <property type="match status" value="1"/>
</dbReference>
<dbReference type="PANTHER" id="PTHR21294:SF8">
    <property type="entry name" value="ELECTRON TRANSFER FLAVOPROTEIN SUBUNIT BETA"/>
    <property type="match status" value="1"/>
</dbReference>
<comment type="function">
    <text evidence="6">Heterodimeric electron transfer flavoprotein that accepts electrons from several mitochondrial dehydrogenases, including acyl-CoA dehydrogenases, glutaryl-CoA and sarcosine dehydrogenase. It transfers the electrons to the main mitochondrial respiratory chain via ETF-ubiquinone oxidoreductase. Required for normal mitochondrial fatty acid oxidation and normal amino acid metabolism. ETFB binds an AMP molecule that probably has a purely structural role.</text>
</comment>
<evidence type="ECO:0000256" key="7">
    <source>
        <dbReference type="ARBA" id="ARBA00046893"/>
    </source>
</evidence>
<dbReference type="InterPro" id="IPR012255">
    <property type="entry name" value="ETF_b"/>
</dbReference>
<dbReference type="AlphaFoldDB" id="G3MNR9"/>
<dbReference type="EMBL" id="JO843520">
    <property type="protein sequence ID" value="AEO35137.1"/>
    <property type="molecule type" value="mRNA"/>
</dbReference>
<evidence type="ECO:0000256" key="2">
    <source>
        <dbReference type="ARBA" id="ARBA00007557"/>
    </source>
</evidence>
<evidence type="ECO:0000256" key="5">
    <source>
        <dbReference type="ARBA" id="ARBA00022982"/>
    </source>
</evidence>
<evidence type="ECO:0000256" key="6">
    <source>
        <dbReference type="ARBA" id="ARBA00045835"/>
    </source>
</evidence>
<dbReference type="InterPro" id="IPR033948">
    <property type="entry name" value="ETF_beta_N"/>
</dbReference>
<dbReference type="GO" id="GO:0009063">
    <property type="term" value="P:amino acid catabolic process"/>
    <property type="evidence" value="ECO:0007669"/>
    <property type="project" value="TreeGrafter"/>
</dbReference>
<sequence>MALRVLVGCKRVIDYAVKIRVKPDKTGVVTDGVKHSLNPFDEIAVEEAVRLKEKKIASEIIAVSCGPAACQETLRTALAMGADKAIHVEVEGKDYETLQPLHVSKILAKLATDNKVDVIIVGKQAIDDDSNQTAQMTAGILDWPQATFASKIEKDGDGLKVTREIDGGLEHIKVKLPTVISADLRLNEPRYATLPNIMKAKKKPLEKKTPKDLGVDVGARIEVISVEDPPTREAGTKVESVDELLEKLKALDAFKGRPESTMNSYILQVTSGAK</sequence>
<accession>G3MNR9</accession>
<feature type="domain" description="Electron transfer flavoprotein alpha/beta-subunit N-terminal" evidence="9">
    <location>
        <begin position="25"/>
        <end position="217"/>
    </location>
</feature>
<evidence type="ECO:0000256" key="8">
    <source>
        <dbReference type="PIRNR" id="PIRNR000090"/>
    </source>
</evidence>
<name>G3MNR9_AMBMU</name>
<evidence type="ECO:0000256" key="1">
    <source>
        <dbReference type="ARBA" id="ARBA00004305"/>
    </source>
</evidence>
<comment type="subunit">
    <text evidence="7">Heterodimer composed of ETFA and ETFB. Identified in a complex that contains ETFA, ETFB and ETFRF1. Interacts with ACADM.</text>
</comment>
<keyword evidence="5 8" id="KW-0249">Electron transport</keyword>
<organism evidence="10">
    <name type="scientific">Amblyomma maculatum</name>
    <name type="common">Gulf Coast tick</name>
    <dbReference type="NCBI Taxonomy" id="34609"/>
    <lineage>
        <taxon>Eukaryota</taxon>
        <taxon>Metazoa</taxon>
        <taxon>Ecdysozoa</taxon>
        <taxon>Arthropoda</taxon>
        <taxon>Chelicerata</taxon>
        <taxon>Arachnida</taxon>
        <taxon>Acari</taxon>
        <taxon>Parasitiformes</taxon>
        <taxon>Ixodida</taxon>
        <taxon>Ixodoidea</taxon>
        <taxon>Ixodidae</taxon>
        <taxon>Amblyomminae</taxon>
        <taxon>Amblyomma</taxon>
    </lineage>
</organism>
<protein>
    <recommendedName>
        <fullName evidence="3 8">Electron transfer flavoprotein subunit beta</fullName>
        <shortName evidence="8">Beta-ETF</shortName>
    </recommendedName>
</protein>
<evidence type="ECO:0000259" key="9">
    <source>
        <dbReference type="SMART" id="SM00893"/>
    </source>
</evidence>
<dbReference type="SUPFAM" id="SSF52402">
    <property type="entry name" value="Adenine nucleotide alpha hydrolases-like"/>
    <property type="match status" value="1"/>
</dbReference>
<dbReference type="GO" id="GO:0009055">
    <property type="term" value="F:electron transfer activity"/>
    <property type="evidence" value="ECO:0007669"/>
    <property type="project" value="InterPro"/>
</dbReference>
<dbReference type="Gene3D" id="3.40.50.620">
    <property type="entry name" value="HUPs"/>
    <property type="match status" value="1"/>
</dbReference>
<proteinExistence type="evidence at transcript level"/>
<keyword evidence="8" id="KW-0496">Mitochondrion</keyword>
<dbReference type="SMART" id="SM00893">
    <property type="entry name" value="ETF"/>
    <property type="match status" value="1"/>
</dbReference>
<evidence type="ECO:0000256" key="3">
    <source>
        <dbReference type="ARBA" id="ARBA00016797"/>
    </source>
</evidence>
<dbReference type="PANTHER" id="PTHR21294">
    <property type="entry name" value="ELECTRON TRANSFER FLAVOPROTEIN BETA-SUBUNIT"/>
    <property type="match status" value="1"/>
</dbReference>
<comment type="subcellular location">
    <subcellularLocation>
        <location evidence="1 8">Mitochondrion matrix</location>
    </subcellularLocation>
</comment>
<dbReference type="InterPro" id="IPR000049">
    <property type="entry name" value="ET-Flavoprotein_bsu_CS"/>
</dbReference>
<evidence type="ECO:0000313" key="10">
    <source>
        <dbReference type="EMBL" id="AEO35137.1"/>
    </source>
</evidence>
<comment type="subunit">
    <text evidence="8">Heterodimer of an alpha and a beta subunit.</text>
</comment>
<dbReference type="GO" id="GO:0033539">
    <property type="term" value="P:fatty acid beta-oxidation using acyl-CoA dehydrogenase"/>
    <property type="evidence" value="ECO:0007669"/>
    <property type="project" value="TreeGrafter"/>
</dbReference>
<dbReference type="PIRSF" id="PIRSF000090">
    <property type="entry name" value="Beta-ETF"/>
    <property type="match status" value="1"/>
</dbReference>
<dbReference type="FunFam" id="3.40.50.620:FF:000011">
    <property type="entry name" value="Electron transfer flavoprotein subunit beta"/>
    <property type="match status" value="1"/>
</dbReference>
<dbReference type="Pfam" id="PF01012">
    <property type="entry name" value="ETF"/>
    <property type="match status" value="1"/>
</dbReference>
<reference evidence="10" key="1">
    <citation type="journal article" date="2011" name="PLoS ONE">
        <title>A deep insight into the sialotranscriptome of the gulf coast tick, Amblyomma maculatum.</title>
        <authorList>
            <person name="Karim S."/>
            <person name="Singh P."/>
            <person name="Ribeiro J.M."/>
        </authorList>
    </citation>
    <scope>NUCLEOTIDE SEQUENCE</scope>
    <source>
        <tissue evidence="10">Salivary gland</tissue>
    </source>
</reference>
<dbReference type="InterPro" id="IPR014730">
    <property type="entry name" value="ETF_a/b_N"/>
</dbReference>